<dbReference type="PANTHER" id="PTHR30001:SF1">
    <property type="entry name" value="RIBONUCLEASE E_G-LIKE PROTEIN, CHLOROPLASTIC"/>
    <property type="match status" value="1"/>
</dbReference>
<dbReference type="InterPro" id="IPR003029">
    <property type="entry name" value="S1_domain"/>
</dbReference>
<dbReference type="InterPro" id="IPR004659">
    <property type="entry name" value="RNase_E/G"/>
</dbReference>
<keyword evidence="9" id="KW-0694">RNA-binding</keyword>
<keyword evidence="6" id="KW-0255">Endonuclease</keyword>
<dbReference type="GO" id="GO:0003723">
    <property type="term" value="F:RNA binding"/>
    <property type="evidence" value="ECO:0007669"/>
    <property type="project" value="UniProtKB-KW"/>
</dbReference>
<evidence type="ECO:0000313" key="13">
    <source>
        <dbReference type="Proteomes" id="UP000295304"/>
    </source>
</evidence>
<evidence type="ECO:0000256" key="5">
    <source>
        <dbReference type="ARBA" id="ARBA00022723"/>
    </source>
</evidence>
<evidence type="ECO:0000256" key="8">
    <source>
        <dbReference type="ARBA" id="ARBA00022842"/>
    </source>
</evidence>
<evidence type="ECO:0000259" key="11">
    <source>
        <dbReference type="PROSITE" id="PS50126"/>
    </source>
</evidence>
<dbReference type="RefSeq" id="WP_165886412.1">
    <property type="nucleotide sequence ID" value="NZ_CP119676.1"/>
</dbReference>
<keyword evidence="13" id="KW-1185">Reference proteome</keyword>
<dbReference type="EMBL" id="SLZW01000012">
    <property type="protein sequence ID" value="TCS60151.1"/>
    <property type="molecule type" value="Genomic_DNA"/>
</dbReference>
<keyword evidence="5" id="KW-0479">Metal-binding</keyword>
<evidence type="ECO:0000256" key="3">
    <source>
        <dbReference type="ARBA" id="ARBA00022519"/>
    </source>
</evidence>
<dbReference type="GO" id="GO:0006364">
    <property type="term" value="P:rRNA processing"/>
    <property type="evidence" value="ECO:0007669"/>
    <property type="project" value="TreeGrafter"/>
</dbReference>
<keyword evidence="3" id="KW-0997">Cell inner membrane</keyword>
<dbReference type="Pfam" id="PF10150">
    <property type="entry name" value="RNase_E_G"/>
    <property type="match status" value="1"/>
</dbReference>
<keyword evidence="7" id="KW-0378">Hydrolase</keyword>
<dbReference type="SUPFAM" id="SSF50249">
    <property type="entry name" value="Nucleic acid-binding proteins"/>
    <property type="match status" value="1"/>
</dbReference>
<evidence type="ECO:0000256" key="10">
    <source>
        <dbReference type="ARBA" id="ARBA00023136"/>
    </source>
</evidence>
<accession>A0A4V2UN01</accession>
<feature type="domain" description="S1 motif" evidence="11">
    <location>
        <begin position="42"/>
        <end position="113"/>
    </location>
</feature>
<evidence type="ECO:0000256" key="1">
    <source>
        <dbReference type="ARBA" id="ARBA00001946"/>
    </source>
</evidence>
<protein>
    <submittedName>
        <fullName evidence="12">RNAse G</fullName>
    </submittedName>
</protein>
<dbReference type="GO" id="GO:0046872">
    <property type="term" value="F:metal ion binding"/>
    <property type="evidence" value="ECO:0007669"/>
    <property type="project" value="UniProtKB-KW"/>
</dbReference>
<name>A0A4V2UN01_9PROT</name>
<evidence type="ECO:0000256" key="7">
    <source>
        <dbReference type="ARBA" id="ARBA00022801"/>
    </source>
</evidence>
<keyword evidence="8" id="KW-0460">Magnesium</keyword>
<reference evidence="12 13" key="1">
    <citation type="submission" date="2019-03" db="EMBL/GenBank/DDBJ databases">
        <title>Genomic Encyclopedia of Type Strains, Phase IV (KMG-IV): sequencing the most valuable type-strain genomes for metagenomic binning, comparative biology and taxonomic classification.</title>
        <authorList>
            <person name="Goeker M."/>
        </authorList>
    </citation>
    <scope>NUCLEOTIDE SEQUENCE [LARGE SCALE GENOMIC DNA]</scope>
    <source>
        <strain evidence="12 13">DSM 101688</strain>
    </source>
</reference>
<gene>
    <name evidence="12" type="ORF">EDD55_11244</name>
</gene>
<evidence type="ECO:0000256" key="2">
    <source>
        <dbReference type="ARBA" id="ARBA00022475"/>
    </source>
</evidence>
<dbReference type="AlphaFoldDB" id="A0A4V2UN01"/>
<dbReference type="InterPro" id="IPR012340">
    <property type="entry name" value="NA-bd_OB-fold"/>
</dbReference>
<comment type="caution">
    <text evidence="12">The sequence shown here is derived from an EMBL/GenBank/DDBJ whole genome shotgun (WGS) entry which is preliminary data.</text>
</comment>
<dbReference type="GO" id="GO:0004519">
    <property type="term" value="F:endonuclease activity"/>
    <property type="evidence" value="ECO:0007669"/>
    <property type="project" value="UniProtKB-KW"/>
</dbReference>
<evidence type="ECO:0000256" key="6">
    <source>
        <dbReference type="ARBA" id="ARBA00022759"/>
    </source>
</evidence>
<keyword evidence="4" id="KW-0540">Nuclease</keyword>
<dbReference type="Gene3D" id="2.40.50.140">
    <property type="entry name" value="Nucleic acid-binding proteins"/>
    <property type="match status" value="1"/>
</dbReference>
<proteinExistence type="predicted"/>
<dbReference type="GO" id="GO:0004540">
    <property type="term" value="F:RNA nuclease activity"/>
    <property type="evidence" value="ECO:0007669"/>
    <property type="project" value="InterPro"/>
</dbReference>
<keyword evidence="2" id="KW-1003">Cell membrane</keyword>
<evidence type="ECO:0000256" key="9">
    <source>
        <dbReference type="ARBA" id="ARBA00022884"/>
    </source>
</evidence>
<dbReference type="PANTHER" id="PTHR30001">
    <property type="entry name" value="RIBONUCLEASE"/>
    <property type="match status" value="1"/>
</dbReference>
<dbReference type="Proteomes" id="UP000295304">
    <property type="component" value="Unassembled WGS sequence"/>
</dbReference>
<dbReference type="PROSITE" id="PS50126">
    <property type="entry name" value="S1"/>
    <property type="match status" value="1"/>
</dbReference>
<dbReference type="GO" id="GO:0016787">
    <property type="term" value="F:hydrolase activity"/>
    <property type="evidence" value="ECO:0007669"/>
    <property type="project" value="UniProtKB-KW"/>
</dbReference>
<evidence type="ECO:0000313" key="12">
    <source>
        <dbReference type="EMBL" id="TCS60151.1"/>
    </source>
</evidence>
<organism evidence="12 13">
    <name type="scientific">Varunaivibrio sulfuroxidans</name>
    <dbReference type="NCBI Taxonomy" id="1773489"/>
    <lineage>
        <taxon>Bacteria</taxon>
        <taxon>Pseudomonadati</taxon>
        <taxon>Pseudomonadota</taxon>
        <taxon>Alphaproteobacteria</taxon>
        <taxon>Rhodospirillales</taxon>
        <taxon>Magnetovibrionaceae</taxon>
        <taxon>Varunaivibrio</taxon>
    </lineage>
</organism>
<sequence length="489" mass="52795">MPIYDVFIHARLGEIRTVLADERGRLIQLDIDRPLGARSVCGEIFVGRVTKIAAAIDAAFVDIGTGQAGYLDLKETRPGAGNAPDGALIEGQRMIVQAVRDPVDGKGAKLTARPSLRGRFTALTPGRPGIAFSPAIANKGQRARLRAVIEGGDERGEDPGVSVRDEASDATGAQISADLAILHKGWAEILRDAQKEPAPRRLHRPTPPFAGILEDLDAHEIRRIVCDDGALCEILHQLCARRYRGDAPVIERYDGPCALFETFDLDERVANACALRVALPSGGRLTIEETAALTVIDVDSARVAQKGSKNTRNHALSINIEAAHEAARQIRLRNLSGLIVIDMLKMSTKADRRNVRDTLIRALESDPKKPQVLGFGPSGLLELTRRRTQPPLSHVLYGPWRARVGQGRTPSDDTVAIEALNGVLAYVGANPGKIPAVSARRGVVDALRGRLLAGLRELEGRLGHALVLKVVDGENKDAFRIEETVFTSG</sequence>
<comment type="cofactor">
    <cofactor evidence="1">
        <name>Mg(2+)</name>
        <dbReference type="ChEBI" id="CHEBI:18420"/>
    </cofactor>
</comment>
<dbReference type="InterPro" id="IPR019307">
    <property type="entry name" value="RNA-bd_AU-1/RNase_E/G"/>
</dbReference>
<dbReference type="CDD" id="cd04453">
    <property type="entry name" value="S1_RNase_E"/>
    <property type="match status" value="1"/>
</dbReference>
<evidence type="ECO:0000256" key="4">
    <source>
        <dbReference type="ARBA" id="ARBA00022722"/>
    </source>
</evidence>
<dbReference type="GO" id="GO:0005737">
    <property type="term" value="C:cytoplasm"/>
    <property type="evidence" value="ECO:0007669"/>
    <property type="project" value="TreeGrafter"/>
</dbReference>
<keyword evidence="10" id="KW-0472">Membrane</keyword>